<dbReference type="InterPro" id="IPR000086">
    <property type="entry name" value="NUDIX_hydrolase_dom"/>
</dbReference>
<name>A0A1H8Y2T4_9PSEU</name>
<dbReference type="EMBL" id="FOEF01000010">
    <property type="protein sequence ID" value="SEP46594.1"/>
    <property type="molecule type" value="Genomic_DNA"/>
</dbReference>
<dbReference type="PROSITE" id="PS51462">
    <property type="entry name" value="NUDIX"/>
    <property type="match status" value="1"/>
</dbReference>
<evidence type="ECO:0000259" key="1">
    <source>
        <dbReference type="PROSITE" id="PS51462"/>
    </source>
</evidence>
<dbReference type="Proteomes" id="UP000198582">
    <property type="component" value="Unassembled WGS sequence"/>
</dbReference>
<sequence>MPELIDVVTDLNEPTGQVVDKKAAHREGLWHRVLSALAVAPARGTILLQVKAADRVPGGPPAVPAVDFTVGGHLLAGEDPADVREVREELGLDLTYAQLHYLGIRQTAATLPGGRVEREFQYWHLIPLERQIEDIPLADPEVAGLVEVTIEDAIQLADGRTDVVPARWSRRGPCGIEAGDARLATANLVTSYVRADSDRIFLRMVIAARRYCAGERDYLFW</sequence>
<accession>A0A1H8Y2T4</accession>
<dbReference type="AlphaFoldDB" id="A0A1H8Y2T4"/>
<evidence type="ECO:0000313" key="3">
    <source>
        <dbReference type="Proteomes" id="UP000198582"/>
    </source>
</evidence>
<dbReference type="CDD" id="cd04692">
    <property type="entry name" value="NUDIX_Hydrolase"/>
    <property type="match status" value="1"/>
</dbReference>
<dbReference type="InterPro" id="IPR015797">
    <property type="entry name" value="NUDIX_hydrolase-like_dom_sf"/>
</dbReference>
<dbReference type="SUPFAM" id="SSF55811">
    <property type="entry name" value="Nudix"/>
    <property type="match status" value="1"/>
</dbReference>
<dbReference type="Pfam" id="PF00293">
    <property type="entry name" value="NUDIX"/>
    <property type="match status" value="1"/>
</dbReference>
<evidence type="ECO:0000313" key="2">
    <source>
        <dbReference type="EMBL" id="SEP46594.1"/>
    </source>
</evidence>
<proteinExistence type="predicted"/>
<organism evidence="2 3">
    <name type="scientific">Amycolatopsis saalfeldensis</name>
    <dbReference type="NCBI Taxonomy" id="394193"/>
    <lineage>
        <taxon>Bacteria</taxon>
        <taxon>Bacillati</taxon>
        <taxon>Actinomycetota</taxon>
        <taxon>Actinomycetes</taxon>
        <taxon>Pseudonocardiales</taxon>
        <taxon>Pseudonocardiaceae</taxon>
        <taxon>Amycolatopsis</taxon>
    </lineage>
</organism>
<dbReference type="STRING" id="394193.SAMN04489732_110293"/>
<gene>
    <name evidence="2" type="ORF">SAMN04489732_110293</name>
</gene>
<keyword evidence="3" id="KW-1185">Reference proteome</keyword>
<feature type="domain" description="Nudix hydrolase" evidence="1">
    <location>
        <begin position="29"/>
        <end position="171"/>
    </location>
</feature>
<dbReference type="RefSeq" id="WP_091619804.1">
    <property type="nucleotide sequence ID" value="NZ_FOEF01000010.1"/>
</dbReference>
<reference evidence="2 3" key="1">
    <citation type="submission" date="2016-10" db="EMBL/GenBank/DDBJ databases">
        <authorList>
            <person name="de Groot N.N."/>
        </authorList>
    </citation>
    <scope>NUCLEOTIDE SEQUENCE [LARGE SCALE GENOMIC DNA]</scope>
    <source>
        <strain evidence="2 3">DSM 44993</strain>
    </source>
</reference>
<dbReference type="OrthoDB" id="67499at2"/>
<dbReference type="Gene3D" id="3.90.79.10">
    <property type="entry name" value="Nucleoside Triphosphate Pyrophosphohydrolase"/>
    <property type="match status" value="1"/>
</dbReference>
<protein>
    <submittedName>
        <fullName evidence="2">NUDIX domain-containing protein</fullName>
    </submittedName>
</protein>